<dbReference type="EMBL" id="CP111022">
    <property type="protein sequence ID" value="WAR19260.1"/>
    <property type="molecule type" value="Genomic_DNA"/>
</dbReference>
<organism evidence="1 2">
    <name type="scientific">Mya arenaria</name>
    <name type="common">Soft-shell clam</name>
    <dbReference type="NCBI Taxonomy" id="6604"/>
    <lineage>
        <taxon>Eukaryota</taxon>
        <taxon>Metazoa</taxon>
        <taxon>Spiralia</taxon>
        <taxon>Lophotrochozoa</taxon>
        <taxon>Mollusca</taxon>
        <taxon>Bivalvia</taxon>
        <taxon>Autobranchia</taxon>
        <taxon>Heteroconchia</taxon>
        <taxon>Euheterodonta</taxon>
        <taxon>Imparidentia</taxon>
        <taxon>Neoheterodontei</taxon>
        <taxon>Myida</taxon>
        <taxon>Myoidea</taxon>
        <taxon>Myidae</taxon>
        <taxon>Mya</taxon>
    </lineage>
</organism>
<sequence length="84" mass="9262">LVEGLRCYLCTSKEDPQTCSYDQFDYDYAHSCEPASTPLKEGCTDDGLSCACAQDLCNHGNQLVAPTFVLCYVVMLLCNGIYSF</sequence>
<keyword evidence="2" id="KW-1185">Reference proteome</keyword>
<reference evidence="1" key="1">
    <citation type="submission" date="2022-11" db="EMBL/GenBank/DDBJ databases">
        <title>Centuries of genome instability and evolution in soft-shell clam transmissible cancer (bioRxiv).</title>
        <authorList>
            <person name="Hart S.F.M."/>
            <person name="Yonemitsu M.A."/>
            <person name="Giersch R.M."/>
            <person name="Beal B.F."/>
            <person name="Arriagada G."/>
            <person name="Davis B.W."/>
            <person name="Ostrander E.A."/>
            <person name="Goff S.P."/>
            <person name="Metzger M.J."/>
        </authorList>
    </citation>
    <scope>NUCLEOTIDE SEQUENCE</scope>
    <source>
        <strain evidence="1">MELC-2E11</strain>
        <tissue evidence="1">Siphon/mantle</tissue>
    </source>
</reference>
<dbReference type="Proteomes" id="UP001164746">
    <property type="component" value="Chromosome 11"/>
</dbReference>
<gene>
    <name evidence="1" type="ORF">MAR_001098</name>
</gene>
<accession>A0ABY7FAX7</accession>
<protein>
    <submittedName>
        <fullName evidence="1">Uncharacterized protein</fullName>
    </submittedName>
</protein>
<feature type="non-terminal residue" evidence="1">
    <location>
        <position position="84"/>
    </location>
</feature>
<evidence type="ECO:0000313" key="2">
    <source>
        <dbReference type="Proteomes" id="UP001164746"/>
    </source>
</evidence>
<evidence type="ECO:0000313" key="1">
    <source>
        <dbReference type="EMBL" id="WAR19260.1"/>
    </source>
</evidence>
<name>A0ABY7FAX7_MYAAR</name>
<proteinExistence type="predicted"/>